<keyword evidence="1" id="KW-0436">Ligase</keyword>
<dbReference type="GO" id="GO:0052618">
    <property type="term" value="F:coenzyme F420-0:L-glutamate ligase activity"/>
    <property type="evidence" value="ECO:0007669"/>
    <property type="project" value="TreeGrafter"/>
</dbReference>
<keyword evidence="5" id="KW-0630">Potassium</keyword>
<protein>
    <recommendedName>
        <fullName evidence="8">Coenzyme F420:L-glutamate ligase-like domain-containing protein</fullName>
    </recommendedName>
</protein>
<keyword evidence="7" id="KW-0464">Manganese</keyword>
<dbReference type="SUPFAM" id="SSF144010">
    <property type="entry name" value="CofE-like"/>
    <property type="match status" value="1"/>
</dbReference>
<evidence type="ECO:0000256" key="3">
    <source>
        <dbReference type="ARBA" id="ARBA00022741"/>
    </source>
</evidence>
<dbReference type="Gene3D" id="3.90.1660.10">
    <property type="entry name" value="CofE-like domain"/>
    <property type="match status" value="1"/>
</dbReference>
<sequence>MLSTYSSTSLSLTALSGIPLVRPGDDLVEYILKGLRSEKLYLTNGDILVIAQKVVSKAEGRYERLDNVQPSKRAQQLAEAAGKDPRLVELILSESREILRYRPGVIIVVNRQGLVLANAGIDHSNVERDGDVEQVLLLPADPDASAACICSDLREQTQVSVAVIINDSIGRAWRNGTTGTAIGVAGLPALLDLKGHPDLFGEPLRVSEEAVADELAAAASLLQGQAAEGRPVVLIRGYAPSALPSPASSLIRPKAKDLFR</sequence>
<name>A0A382LBB3_9ZZZZ</name>
<reference evidence="9" key="1">
    <citation type="submission" date="2018-05" db="EMBL/GenBank/DDBJ databases">
        <authorList>
            <person name="Lanie J.A."/>
            <person name="Ng W.-L."/>
            <person name="Kazmierczak K.M."/>
            <person name="Andrzejewski T.M."/>
            <person name="Davidsen T.M."/>
            <person name="Wayne K.J."/>
            <person name="Tettelin H."/>
            <person name="Glass J.I."/>
            <person name="Rusch D."/>
            <person name="Podicherti R."/>
            <person name="Tsui H.-C.T."/>
            <person name="Winkler M.E."/>
        </authorList>
    </citation>
    <scope>NUCLEOTIDE SEQUENCE</scope>
</reference>
<dbReference type="AlphaFoldDB" id="A0A382LBB3"/>
<dbReference type="InterPro" id="IPR008225">
    <property type="entry name" value="F420-0_g-glutamyl_ligase"/>
</dbReference>
<evidence type="ECO:0000256" key="4">
    <source>
        <dbReference type="ARBA" id="ARBA00022842"/>
    </source>
</evidence>
<dbReference type="NCBIfam" id="TIGR01916">
    <property type="entry name" value="F420_cofE"/>
    <property type="match status" value="1"/>
</dbReference>
<keyword evidence="4" id="KW-0460">Magnesium</keyword>
<keyword evidence="3" id="KW-0547">Nucleotide-binding</keyword>
<evidence type="ECO:0000256" key="6">
    <source>
        <dbReference type="ARBA" id="ARBA00023134"/>
    </source>
</evidence>
<dbReference type="EMBL" id="UINC01085153">
    <property type="protein sequence ID" value="SVC32432.1"/>
    <property type="molecule type" value="Genomic_DNA"/>
</dbReference>
<accession>A0A382LBB3</accession>
<evidence type="ECO:0000256" key="7">
    <source>
        <dbReference type="ARBA" id="ARBA00023211"/>
    </source>
</evidence>
<proteinExistence type="predicted"/>
<dbReference type="Gene3D" id="3.30.1330.100">
    <property type="entry name" value="CofE-like"/>
    <property type="match status" value="1"/>
</dbReference>
<dbReference type="GO" id="GO:0046872">
    <property type="term" value="F:metal ion binding"/>
    <property type="evidence" value="ECO:0007669"/>
    <property type="project" value="UniProtKB-KW"/>
</dbReference>
<dbReference type="PANTHER" id="PTHR47917">
    <property type="match status" value="1"/>
</dbReference>
<gene>
    <name evidence="9" type="ORF">METZ01_LOCUS285286</name>
</gene>
<evidence type="ECO:0000256" key="5">
    <source>
        <dbReference type="ARBA" id="ARBA00022958"/>
    </source>
</evidence>
<dbReference type="InterPro" id="IPR002847">
    <property type="entry name" value="F420-0_gamma-glut_ligase-dom"/>
</dbReference>
<keyword evidence="6" id="KW-0342">GTP-binding</keyword>
<feature type="domain" description="Coenzyme F420:L-glutamate ligase-like" evidence="8">
    <location>
        <begin position="18"/>
        <end position="237"/>
    </location>
</feature>
<organism evidence="9">
    <name type="scientific">marine metagenome</name>
    <dbReference type="NCBI Taxonomy" id="408172"/>
    <lineage>
        <taxon>unclassified sequences</taxon>
        <taxon>metagenomes</taxon>
        <taxon>ecological metagenomes</taxon>
    </lineage>
</organism>
<dbReference type="GO" id="GO:0005525">
    <property type="term" value="F:GTP binding"/>
    <property type="evidence" value="ECO:0007669"/>
    <property type="project" value="UniProtKB-KW"/>
</dbReference>
<evidence type="ECO:0000259" key="8">
    <source>
        <dbReference type="Pfam" id="PF01996"/>
    </source>
</evidence>
<keyword evidence="2" id="KW-0479">Metal-binding</keyword>
<evidence type="ECO:0000256" key="2">
    <source>
        <dbReference type="ARBA" id="ARBA00022723"/>
    </source>
</evidence>
<dbReference type="Pfam" id="PF01996">
    <property type="entry name" value="F420_ligase"/>
    <property type="match status" value="1"/>
</dbReference>
<evidence type="ECO:0000313" key="9">
    <source>
        <dbReference type="EMBL" id="SVC32432.1"/>
    </source>
</evidence>
<dbReference type="PANTHER" id="PTHR47917:SF1">
    <property type="entry name" value="COENZYME F420:L-GLUTAMATE LIGASE"/>
    <property type="match status" value="1"/>
</dbReference>
<evidence type="ECO:0000256" key="1">
    <source>
        <dbReference type="ARBA" id="ARBA00022598"/>
    </source>
</evidence>